<dbReference type="PANTHER" id="PTHR33645:SF11">
    <property type="entry name" value="AMINOPEPTIDASE (DUF3754)"/>
    <property type="match status" value="1"/>
</dbReference>
<dbReference type="RefSeq" id="WP_168211096.1">
    <property type="nucleotide sequence ID" value="NZ_CP042912.1"/>
</dbReference>
<protein>
    <recommendedName>
        <fullName evidence="4">DUF3754 domain-containing protein</fullName>
    </recommendedName>
</protein>
<accession>A0A5B9P8Q4</accession>
<keyword evidence="1" id="KW-0472">Membrane</keyword>
<feature type="transmembrane region" description="Helical" evidence="1">
    <location>
        <begin position="279"/>
        <end position="303"/>
    </location>
</feature>
<gene>
    <name evidence="2" type="ORF">MFFC18_30120</name>
</gene>
<proteinExistence type="predicted"/>
<evidence type="ECO:0008006" key="4">
    <source>
        <dbReference type="Google" id="ProtNLM"/>
    </source>
</evidence>
<organism evidence="2 3">
    <name type="scientific">Mariniblastus fucicola</name>
    <dbReference type="NCBI Taxonomy" id="980251"/>
    <lineage>
        <taxon>Bacteria</taxon>
        <taxon>Pseudomonadati</taxon>
        <taxon>Planctomycetota</taxon>
        <taxon>Planctomycetia</taxon>
        <taxon>Pirellulales</taxon>
        <taxon>Pirellulaceae</taxon>
        <taxon>Mariniblastus</taxon>
    </lineage>
</organism>
<evidence type="ECO:0000256" key="1">
    <source>
        <dbReference type="SAM" id="Phobius"/>
    </source>
</evidence>
<dbReference type="EMBL" id="CP042912">
    <property type="protein sequence ID" value="QEG23117.1"/>
    <property type="molecule type" value="Genomic_DNA"/>
</dbReference>
<sequence length="482" mass="54875">MKHSLDDHPEMGTDQEQLVASIEDNPIARSLDSRTTFIPLRHHDLVLDLIERYQIRGQHGVLFTAMCARLQRIFHAEHLTQLLQLEEIYGPLDPDSQAVELTNRDGKIRNELTEKLFDRVSGLLFSAHYVRLERKDLERAVEVASQWGVRLEVNFDLYARLEIFARGYHVVEVQRRRWRNFFRAETIELPEFERLIMAFRLKPESVAPKPGEPLDATDKPNRRKVLTERISRLLAGNDADAMDADHVYLKTFKNIPETDLEMLLPGSKVRLSMLDRGKILLPTAMALYKISRTAAVFLAVLAVASYDNVLAVLLVLGAIGGYVIKSVLSYFRTKQKYQFGLTKSLYLKNLGNNSGVLYRILNEAEEQELLEAILGYAILWQTQRQSESTGQPFKGMTSDEMDAEVEAYLADLTSVDIDFEIFDSLGKLARLGLANVDSSGRWTAIPIDQAEKCLDDSWSRLFQVRGMRVEFDSSKGDGLFTS</sequence>
<dbReference type="PANTHER" id="PTHR33645">
    <property type="entry name" value="AMINOPEPTIDASE (DUF3754)"/>
    <property type="match status" value="1"/>
</dbReference>
<evidence type="ECO:0000313" key="3">
    <source>
        <dbReference type="Proteomes" id="UP000322214"/>
    </source>
</evidence>
<name>A0A5B9P8Q4_9BACT</name>
<reference evidence="2 3" key="1">
    <citation type="submission" date="2019-08" db="EMBL/GenBank/DDBJ databases">
        <title>Deep-cultivation of Planctomycetes and their phenomic and genomic characterization uncovers novel biology.</title>
        <authorList>
            <person name="Wiegand S."/>
            <person name="Jogler M."/>
            <person name="Boedeker C."/>
            <person name="Pinto D."/>
            <person name="Vollmers J."/>
            <person name="Rivas-Marin E."/>
            <person name="Kohn T."/>
            <person name="Peeters S.H."/>
            <person name="Heuer A."/>
            <person name="Rast P."/>
            <person name="Oberbeckmann S."/>
            <person name="Bunk B."/>
            <person name="Jeske O."/>
            <person name="Meyerdierks A."/>
            <person name="Storesund J.E."/>
            <person name="Kallscheuer N."/>
            <person name="Luecker S."/>
            <person name="Lage O.M."/>
            <person name="Pohl T."/>
            <person name="Merkel B.J."/>
            <person name="Hornburger P."/>
            <person name="Mueller R.-W."/>
            <person name="Bruemmer F."/>
            <person name="Labrenz M."/>
            <person name="Spormann A.M."/>
            <person name="Op den Camp H."/>
            <person name="Overmann J."/>
            <person name="Amann R."/>
            <person name="Jetten M.S.M."/>
            <person name="Mascher T."/>
            <person name="Medema M.H."/>
            <person name="Devos D.P."/>
            <person name="Kaster A.-K."/>
            <person name="Ovreas L."/>
            <person name="Rohde M."/>
            <person name="Galperin M.Y."/>
            <person name="Jogler C."/>
        </authorList>
    </citation>
    <scope>NUCLEOTIDE SEQUENCE [LARGE SCALE GENOMIC DNA]</scope>
    <source>
        <strain evidence="2 3">FC18</strain>
    </source>
</reference>
<dbReference type="Pfam" id="PF12576">
    <property type="entry name" value="DUF3754"/>
    <property type="match status" value="1"/>
</dbReference>
<dbReference type="Proteomes" id="UP000322214">
    <property type="component" value="Chromosome"/>
</dbReference>
<dbReference type="KEGG" id="mff:MFFC18_30120"/>
<dbReference type="InterPro" id="IPR022227">
    <property type="entry name" value="DUF3754"/>
</dbReference>
<dbReference type="AlphaFoldDB" id="A0A5B9P8Q4"/>
<keyword evidence="1" id="KW-1133">Transmembrane helix</keyword>
<evidence type="ECO:0000313" key="2">
    <source>
        <dbReference type="EMBL" id="QEG23117.1"/>
    </source>
</evidence>
<dbReference type="STRING" id="980251.GCA_001642875_03947"/>
<feature type="transmembrane region" description="Helical" evidence="1">
    <location>
        <begin position="309"/>
        <end position="331"/>
    </location>
</feature>
<keyword evidence="1" id="KW-0812">Transmembrane</keyword>
<keyword evidence="3" id="KW-1185">Reference proteome</keyword>